<dbReference type="Pfam" id="PF14094">
    <property type="entry name" value="DUF4272"/>
    <property type="match status" value="1"/>
</dbReference>
<evidence type="ECO:0000313" key="1">
    <source>
        <dbReference type="EMBL" id="BEH01642.1"/>
    </source>
</evidence>
<gene>
    <name evidence="1" type="ORF">brsh051_09230</name>
</gene>
<dbReference type="EMBL" id="AP028056">
    <property type="protein sequence ID" value="BEH01642.1"/>
    <property type="molecule type" value="Genomic_DNA"/>
</dbReference>
<organism evidence="1 2">
    <name type="scientific">Brooklawnia propionicigenes</name>
    <dbReference type="NCBI Taxonomy" id="3041175"/>
    <lineage>
        <taxon>Bacteria</taxon>
        <taxon>Bacillati</taxon>
        <taxon>Actinomycetota</taxon>
        <taxon>Actinomycetes</taxon>
        <taxon>Propionibacteriales</taxon>
        <taxon>Propionibacteriaceae</taxon>
        <taxon>Brooklawnia</taxon>
    </lineage>
</organism>
<proteinExistence type="predicted"/>
<reference evidence="1" key="1">
    <citation type="journal article" date="2024" name="Int. J. Syst. Evol. Microbiol.">
        <title>Brooklawnia propionicigenes sp. nov., a facultatively anaerobic, propionate-producing bacterium isolated from a methanogenic reactor treating waste from cattle farms.</title>
        <authorList>
            <person name="Akita Y."/>
            <person name="Ueki A."/>
            <person name="Tonouchi A."/>
            <person name="Sugawara Y."/>
            <person name="Honma S."/>
            <person name="Kaku N."/>
            <person name="Ueki K."/>
        </authorList>
    </citation>
    <scope>NUCLEOTIDE SEQUENCE</scope>
    <source>
        <strain evidence="1">SH051</strain>
    </source>
</reference>
<accession>A0AAN0K973</accession>
<sequence>MLISAYSTRLEFVPHDFTPVDEHFRWHESGEQDAGFAASLSELEDYVSRAGVGQPAETVRLLIGHVRDTQRSYSFTLDGADPAQLARLTAWATEANAILVAEGALLDPAGRPLLAGAHGAPTGKVPLTPESTERAQTIRSWLASAHGLQIPGDLPPVRSAAETRTRDVSDVGLRIIGLVMTSDFASSVIAGSPLNQRAMQAVFPHAMAALPPTERELFNRRETGAARKLQRRIEAANELLWAAGRTTLGWPTTDCHPTQVKDLVLRRGEQGFLDGLRLRGTNELLDEYECLSSLMWALNNQEALRPRVYSDADPRIVAQRLIALEWLLKPQLAWDDAQG</sequence>
<dbReference type="InterPro" id="IPR025368">
    <property type="entry name" value="DUF4272"/>
</dbReference>
<evidence type="ECO:0000313" key="2">
    <source>
        <dbReference type="Proteomes" id="UP001431656"/>
    </source>
</evidence>
<dbReference type="RefSeq" id="WP_286267984.1">
    <property type="nucleotide sequence ID" value="NZ_AP028056.1"/>
</dbReference>
<keyword evidence="2" id="KW-1185">Reference proteome</keyword>
<dbReference type="Proteomes" id="UP001431656">
    <property type="component" value="Chromosome"/>
</dbReference>
<name>A0AAN0K973_9ACTN</name>
<protein>
    <recommendedName>
        <fullName evidence="3">DUF4272 domain-containing protein</fullName>
    </recommendedName>
</protein>
<evidence type="ECO:0008006" key="3">
    <source>
        <dbReference type="Google" id="ProtNLM"/>
    </source>
</evidence>
<dbReference type="AlphaFoldDB" id="A0AAN0K973"/>
<dbReference type="KEGG" id="broo:brsh051_09230"/>